<proteinExistence type="predicted"/>
<evidence type="ECO:0000256" key="1">
    <source>
        <dbReference type="SAM" id="MobiDB-lite"/>
    </source>
</evidence>
<dbReference type="OMA" id="THCHQIN"/>
<name>A0A0L9TYB8_PHAAN</name>
<gene>
    <name evidence="2" type="ORF">LR48_Vigan02g172800</name>
</gene>
<feature type="region of interest" description="Disordered" evidence="1">
    <location>
        <begin position="1"/>
        <end position="79"/>
    </location>
</feature>
<dbReference type="STRING" id="3914.A0A0L9TYB8"/>
<accession>A0A0L9TYB8</accession>
<sequence length="189" mass="20717">MQENGVTSVLVHSTDDDPQVGMVKIDNHTHKTNGNQNESIPSSSDSVKPIVSTREKRPKISEDLNFPAPAETDSDSESSKDFGPIWFCLVAAEENKGSAPLPQLSSCYLRVKDGSVTVSYIKKYLVKKLGLASETEVEITLQGQPVLSSWQLNSLVDIWLQTVPKNEILTSFGSSAKDFIMVLSYGRKA</sequence>
<organism evidence="2 3">
    <name type="scientific">Phaseolus angularis</name>
    <name type="common">Azuki bean</name>
    <name type="synonym">Vigna angularis</name>
    <dbReference type="NCBI Taxonomy" id="3914"/>
    <lineage>
        <taxon>Eukaryota</taxon>
        <taxon>Viridiplantae</taxon>
        <taxon>Streptophyta</taxon>
        <taxon>Embryophyta</taxon>
        <taxon>Tracheophyta</taxon>
        <taxon>Spermatophyta</taxon>
        <taxon>Magnoliopsida</taxon>
        <taxon>eudicotyledons</taxon>
        <taxon>Gunneridae</taxon>
        <taxon>Pentapetalae</taxon>
        <taxon>rosids</taxon>
        <taxon>fabids</taxon>
        <taxon>Fabales</taxon>
        <taxon>Fabaceae</taxon>
        <taxon>Papilionoideae</taxon>
        <taxon>50 kb inversion clade</taxon>
        <taxon>NPAAA clade</taxon>
        <taxon>indigoferoid/millettioid clade</taxon>
        <taxon>Phaseoleae</taxon>
        <taxon>Vigna</taxon>
    </lineage>
</organism>
<evidence type="ECO:0000313" key="3">
    <source>
        <dbReference type="Proteomes" id="UP000053144"/>
    </source>
</evidence>
<evidence type="ECO:0000313" key="2">
    <source>
        <dbReference type="EMBL" id="KOM35578.1"/>
    </source>
</evidence>
<evidence type="ECO:0008006" key="4">
    <source>
        <dbReference type="Google" id="ProtNLM"/>
    </source>
</evidence>
<dbReference type="EMBL" id="CM003372">
    <property type="protein sequence ID" value="KOM35578.1"/>
    <property type="molecule type" value="Genomic_DNA"/>
</dbReference>
<dbReference type="PANTHER" id="PTHR46293">
    <property type="entry name" value="E3 UBIQUITIN PROTEIN LIGASE DRIP1"/>
    <property type="match status" value="1"/>
</dbReference>
<dbReference type="AlphaFoldDB" id="A0A0L9TYB8"/>
<feature type="compositionally biased region" description="Basic and acidic residues" evidence="1">
    <location>
        <begin position="53"/>
        <end position="62"/>
    </location>
</feature>
<dbReference type="Gene3D" id="3.10.20.90">
    <property type="entry name" value="Phosphatidylinositol 3-kinase Catalytic Subunit, Chain A, domain 1"/>
    <property type="match status" value="1"/>
</dbReference>
<dbReference type="PANTHER" id="PTHR46293:SF3">
    <property type="entry name" value="E3 UBIQUITIN PROTEIN LIGASE DRIPH-RELATED"/>
    <property type="match status" value="1"/>
</dbReference>
<dbReference type="InterPro" id="IPR044807">
    <property type="entry name" value="DRIP1-like"/>
</dbReference>
<dbReference type="Gramene" id="KOM35578">
    <property type="protein sequence ID" value="KOM35578"/>
    <property type="gene ID" value="LR48_Vigan02g172800"/>
</dbReference>
<feature type="compositionally biased region" description="Polar residues" evidence="1">
    <location>
        <begin position="32"/>
        <end position="46"/>
    </location>
</feature>
<reference evidence="3" key="1">
    <citation type="journal article" date="2015" name="Proc. Natl. Acad. Sci. U.S.A.">
        <title>Genome sequencing of adzuki bean (Vigna angularis) provides insight into high starch and low fat accumulation and domestication.</title>
        <authorList>
            <person name="Yang K."/>
            <person name="Tian Z."/>
            <person name="Chen C."/>
            <person name="Luo L."/>
            <person name="Zhao B."/>
            <person name="Wang Z."/>
            <person name="Yu L."/>
            <person name="Li Y."/>
            <person name="Sun Y."/>
            <person name="Li W."/>
            <person name="Chen Y."/>
            <person name="Li Y."/>
            <person name="Zhang Y."/>
            <person name="Ai D."/>
            <person name="Zhao J."/>
            <person name="Shang C."/>
            <person name="Ma Y."/>
            <person name="Wu B."/>
            <person name="Wang M."/>
            <person name="Gao L."/>
            <person name="Sun D."/>
            <person name="Zhang P."/>
            <person name="Guo F."/>
            <person name="Wang W."/>
            <person name="Li Y."/>
            <person name="Wang J."/>
            <person name="Varshney R.K."/>
            <person name="Wang J."/>
            <person name="Ling H.Q."/>
            <person name="Wan P."/>
        </authorList>
    </citation>
    <scope>NUCLEOTIDE SEQUENCE</scope>
    <source>
        <strain evidence="3">cv. Jingnong 6</strain>
    </source>
</reference>
<dbReference type="GO" id="GO:0004842">
    <property type="term" value="F:ubiquitin-protein transferase activity"/>
    <property type="evidence" value="ECO:0007669"/>
    <property type="project" value="InterPro"/>
</dbReference>
<feature type="compositionally biased region" description="Polar residues" evidence="1">
    <location>
        <begin position="1"/>
        <end position="11"/>
    </location>
</feature>
<dbReference type="Proteomes" id="UP000053144">
    <property type="component" value="Chromosome 2"/>
</dbReference>
<protein>
    <recommendedName>
        <fullName evidence="4">Ubiquitin-like domain-containing protein</fullName>
    </recommendedName>
</protein>